<reference evidence="3 4" key="1">
    <citation type="submission" date="2020-04" db="EMBL/GenBank/DDBJ databases">
        <authorList>
            <person name="De Canck E."/>
        </authorList>
    </citation>
    <scope>NUCLEOTIDE SEQUENCE [LARGE SCALE GENOMIC DNA]</scope>
    <source>
        <strain evidence="3 4">LMG 26690</strain>
    </source>
</reference>
<evidence type="ECO:0000256" key="1">
    <source>
        <dbReference type="SAM" id="MobiDB-lite"/>
    </source>
</evidence>
<evidence type="ECO:0000259" key="2">
    <source>
        <dbReference type="Pfam" id="PF13699"/>
    </source>
</evidence>
<evidence type="ECO:0000313" key="3">
    <source>
        <dbReference type="EMBL" id="CAB3650970.1"/>
    </source>
</evidence>
<feature type="compositionally biased region" description="Basic and acidic residues" evidence="1">
    <location>
        <begin position="20"/>
        <end position="29"/>
    </location>
</feature>
<dbReference type="AlphaFoldDB" id="A0A6S6YWX2"/>
<feature type="region of interest" description="Disordered" evidence="1">
    <location>
        <begin position="352"/>
        <end position="396"/>
    </location>
</feature>
<dbReference type="Proteomes" id="UP000494214">
    <property type="component" value="Unassembled WGS sequence"/>
</dbReference>
<sequence length="630" mass="68054">MRAFVQKPKAAVHKGPAASRKRDAADKRAASRTPPDGAARDTKLQRWRPVHSVSAISVHPPGTHLAISHPGDASEQEAHRMSGHVMRMPQSQDDQAHGAVPSTLQPTPVPPPPLLRPAEPRNAASLDDIPGLRDVLSIQGRPLDAHTRAFMESRFQRDFSHVQLHSDALAIASANAVDARAYTVGHHIVLNAGQYAPGTTAGRALLAHELAHVVQQSSMSAHGARLLQRDASGPTYGNLPRDLPAPGSSGEVVRLRNVNGTWKEVGPKYVRTARGNYDFVVKDGEIFAVKSKRTVGGGYGHTEAARGERVNWAGQVDFESGKVKTWNDGTGHYRSLSTMRDPAVRAGLPDEKFVQHPDNVGRPRPRGSLPQLPVEQPATKPRIPGEQPKVPAGPPRMEEFEQRFGKKAASAPATTTAALAEEAGSVLKVQGRAASALSKIGSAAGWVADFLMPGPQDAIMLMVQFAMTYAEAQEAARAEGMRTGFGHGLSAGLLRLSRSWIRDNLAPKVISRSVASEVAATTGYREKGVVQGLVAGISFAERLNADQRKALLKEATRAMRAKGDDVTLRARWERGYTANDIIDLSVALAPRIDEILEEARKNEELRQAAEAWEKLKKYGPLLPLAPLFEQ</sequence>
<name>A0A6S6YWX2_9BURK</name>
<feature type="domain" description="eCIS core" evidence="2">
    <location>
        <begin position="142"/>
        <end position="218"/>
    </location>
</feature>
<organism evidence="3 4">
    <name type="scientific">Achromobacter animicus</name>
    <dbReference type="NCBI Taxonomy" id="1389935"/>
    <lineage>
        <taxon>Bacteria</taxon>
        <taxon>Pseudomonadati</taxon>
        <taxon>Pseudomonadota</taxon>
        <taxon>Betaproteobacteria</taxon>
        <taxon>Burkholderiales</taxon>
        <taxon>Alcaligenaceae</taxon>
        <taxon>Achromobacter</taxon>
    </lineage>
</organism>
<protein>
    <recommendedName>
        <fullName evidence="2">eCIS core domain-containing protein</fullName>
    </recommendedName>
</protein>
<evidence type="ECO:0000313" key="4">
    <source>
        <dbReference type="Proteomes" id="UP000494214"/>
    </source>
</evidence>
<dbReference type="InterPro" id="IPR025295">
    <property type="entry name" value="eCIS_core_dom"/>
</dbReference>
<feature type="compositionally biased region" description="Basic and acidic residues" evidence="1">
    <location>
        <begin position="352"/>
        <end position="361"/>
    </location>
</feature>
<dbReference type="RefSeq" id="WP_254594839.1">
    <property type="nucleotide sequence ID" value="NZ_CADIJM010000001.1"/>
</dbReference>
<dbReference type="EMBL" id="CADIJM010000001">
    <property type="protein sequence ID" value="CAB3650970.1"/>
    <property type="molecule type" value="Genomic_DNA"/>
</dbReference>
<accession>A0A6S6YWX2</accession>
<feature type="region of interest" description="Disordered" evidence="1">
    <location>
        <begin position="1"/>
        <end position="110"/>
    </location>
</feature>
<proteinExistence type="predicted"/>
<dbReference type="Pfam" id="PF13699">
    <property type="entry name" value="eCIS_core"/>
    <property type="match status" value="1"/>
</dbReference>
<keyword evidence="4" id="KW-1185">Reference proteome</keyword>
<gene>
    <name evidence="3" type="ORF">LMG26690_00055</name>
</gene>